<name>A0AB35M387_9GAMM</name>
<dbReference type="Proteomes" id="UP001174419">
    <property type="component" value="Unassembled WGS sequence"/>
</dbReference>
<evidence type="ECO:0000313" key="2">
    <source>
        <dbReference type="Proteomes" id="UP001174419"/>
    </source>
</evidence>
<reference evidence="1" key="1">
    <citation type="submission" date="2020-06" db="EMBL/GenBank/DDBJ databases">
        <authorList>
            <person name="Dong N."/>
        </authorList>
    </citation>
    <scope>NUCLEOTIDE SEQUENCE</scope>
    <source>
        <strain evidence="1">DF49-4</strain>
    </source>
</reference>
<organism evidence="1 2">
    <name type="scientific">Acinetobacter towneri</name>
    <dbReference type="NCBI Taxonomy" id="202956"/>
    <lineage>
        <taxon>Bacteria</taxon>
        <taxon>Pseudomonadati</taxon>
        <taxon>Pseudomonadota</taxon>
        <taxon>Gammaproteobacteria</taxon>
        <taxon>Moraxellales</taxon>
        <taxon>Moraxellaceae</taxon>
        <taxon>Acinetobacter</taxon>
    </lineage>
</organism>
<evidence type="ECO:0000313" key="1">
    <source>
        <dbReference type="EMBL" id="MDM1720085.1"/>
    </source>
</evidence>
<gene>
    <name evidence="1" type="ORF">HX110_13385</name>
</gene>
<accession>A0AB35M387</accession>
<reference evidence="1" key="2">
    <citation type="journal article" date="2022" name="Sci. Total Environ.">
        <title>Prevalence, transmission, and molecular epidemiology of tet(X)-positive bacteria among humans, animals, and environmental niches in China: An epidemiological, and genomic-based study.</title>
        <authorList>
            <person name="Dong N."/>
            <person name="Zeng Y."/>
            <person name="Cai C."/>
            <person name="Sun C."/>
            <person name="Lu J."/>
            <person name="Liu C."/>
            <person name="Zhou H."/>
            <person name="Sun Q."/>
            <person name="Shu L."/>
            <person name="Wang H."/>
            <person name="Wang Y."/>
            <person name="Wang S."/>
            <person name="Wu C."/>
            <person name="Chan E.W."/>
            <person name="Chen G."/>
            <person name="Shen Z."/>
            <person name="Chen S."/>
            <person name="Zhang R."/>
        </authorList>
    </citation>
    <scope>NUCLEOTIDE SEQUENCE</scope>
    <source>
        <strain evidence="1">DF49-4</strain>
    </source>
</reference>
<dbReference type="EMBL" id="JACANG010000048">
    <property type="protein sequence ID" value="MDM1720085.1"/>
    <property type="molecule type" value="Genomic_DNA"/>
</dbReference>
<protein>
    <submittedName>
        <fullName evidence="1">Uncharacterized protein</fullName>
    </submittedName>
</protein>
<dbReference type="AlphaFoldDB" id="A0AB35M387"/>
<comment type="caution">
    <text evidence="1">The sequence shown here is derived from an EMBL/GenBank/DDBJ whole genome shotgun (WGS) entry which is preliminary data.</text>
</comment>
<proteinExistence type="predicted"/>
<sequence>MSLEEKTHSQIGEVILKSIVSLEGLRESSSILLNSLDNEVNSAKEKLDQLLEPFKQEATEIENLDEEKKTKITFKIPPSHVRQVKDAQNRLTSLMRSRDILPRNFLISYVSEFDYFVGSLLKSIYKMKPQLLNSSGQQYAIKEILSFSTIDEIREEIIEKDIESILRSSHSEQFKTIANKANIKTLTDLDIWPKFIEITERRNLFVHTDGIISTQYQTVCKSVGLSIADEKIGKKLPASLEYLNETFDVMYEIIVKLGCTLWRKFFDSDKSEIGLSDMYMTHIVYELLFKEEYKLAIKIGEFIVDQRKHSNEFRKRMQAINLCLAYKYSGDMPRSIQLLEKFDWSSVQDLFQLAIACIHEDHETSCTLITKLIPTKDINEVALHEWPLFKVLREEKVFKETYENLFKSSFNSVSIIDTPQV</sequence>
<dbReference type="RefSeq" id="WP_286381499.1">
    <property type="nucleotide sequence ID" value="NZ_JACANG010000048.1"/>
</dbReference>